<feature type="chain" id="PRO_5038595587" description="SH3 domain-containing protein" evidence="1">
    <location>
        <begin position="18"/>
        <end position="156"/>
    </location>
</feature>
<dbReference type="STRING" id="930146.SAMN05192533_11222"/>
<keyword evidence="1" id="KW-0732">Signal</keyword>
<evidence type="ECO:0008006" key="4">
    <source>
        <dbReference type="Google" id="ProtNLM"/>
    </source>
</evidence>
<evidence type="ECO:0000256" key="1">
    <source>
        <dbReference type="SAM" id="SignalP"/>
    </source>
</evidence>
<keyword evidence="3" id="KW-1185">Reference proteome</keyword>
<evidence type="ECO:0000313" key="3">
    <source>
        <dbReference type="Proteomes" id="UP000198553"/>
    </source>
</evidence>
<dbReference type="RefSeq" id="WP_090747966.1">
    <property type="nucleotide sequence ID" value="NZ_FOBW01000012.1"/>
</dbReference>
<gene>
    <name evidence="2" type="ORF">SAMN05192533_11222</name>
</gene>
<accession>A0A1H8FZT3</accession>
<dbReference type="AlphaFoldDB" id="A0A1H8FZT3"/>
<feature type="signal peptide" evidence="1">
    <location>
        <begin position="1"/>
        <end position="17"/>
    </location>
</feature>
<dbReference type="EMBL" id="FOBW01000012">
    <property type="protein sequence ID" value="SEN37034.1"/>
    <property type="molecule type" value="Genomic_DNA"/>
</dbReference>
<name>A0A1H8FZT3_9BACI</name>
<reference evidence="3" key="1">
    <citation type="submission" date="2016-10" db="EMBL/GenBank/DDBJ databases">
        <authorList>
            <person name="Varghese N."/>
            <person name="Submissions S."/>
        </authorList>
    </citation>
    <scope>NUCLEOTIDE SEQUENCE [LARGE SCALE GENOMIC DNA]</scope>
    <source>
        <strain evidence="3">B48,IBRC-M 10115,DSM 25386,CECT 8001</strain>
    </source>
</reference>
<protein>
    <recommendedName>
        <fullName evidence="4">SH3 domain-containing protein</fullName>
    </recommendedName>
</protein>
<organism evidence="2 3">
    <name type="scientific">Mesobacillus persicus</name>
    <dbReference type="NCBI Taxonomy" id="930146"/>
    <lineage>
        <taxon>Bacteria</taxon>
        <taxon>Bacillati</taxon>
        <taxon>Bacillota</taxon>
        <taxon>Bacilli</taxon>
        <taxon>Bacillales</taxon>
        <taxon>Bacillaceae</taxon>
        <taxon>Mesobacillus</taxon>
    </lineage>
</organism>
<evidence type="ECO:0000313" key="2">
    <source>
        <dbReference type="EMBL" id="SEN37034.1"/>
    </source>
</evidence>
<proteinExistence type="predicted"/>
<sequence>MKKILFFFITIVFLAIAGCSQEVGQQADELGAEIEETGEVIEAETEQVVENMNQEIDQTVEDFDQVIVAEGEEAVIERDILFPVNEEAYDQLFAYLEQPEYTKIEDMREADKVMYVEKDTKVDVLDVDVIKSKVSIQSNGQEGYIPTEFLEQVSSS</sequence>
<dbReference type="PROSITE" id="PS51257">
    <property type="entry name" value="PROKAR_LIPOPROTEIN"/>
    <property type="match status" value="1"/>
</dbReference>
<dbReference type="Proteomes" id="UP000198553">
    <property type="component" value="Unassembled WGS sequence"/>
</dbReference>